<feature type="compositionally biased region" description="Low complexity" evidence="1">
    <location>
        <begin position="142"/>
        <end position="157"/>
    </location>
</feature>
<dbReference type="EMBL" id="JACAZI010000003">
    <property type="protein sequence ID" value="KAF7364668.1"/>
    <property type="molecule type" value="Genomic_DNA"/>
</dbReference>
<sequence>MGVWVNEPLFSGDSPFLTSPHDVPYDDFGTSPIETPFSSFLGTPSLPDLDMESPLITDASPLVAGFGDDLDLDLFGAAAAFPNVEVPTAAAPSPPLPPPPPRRAAARTSPAHARTSPPPPSSHSTRRSRSARTSRPARRAARPSPTRSSRSACTASSLNDKDIEGELGALRPTASEAEVVKYKRRQNMLAEEPQAEARASAGVGGGSLTPHVFLS</sequence>
<protein>
    <submittedName>
        <fullName evidence="2">Uncharacterized protein</fullName>
    </submittedName>
</protein>
<feature type="region of interest" description="Disordered" evidence="1">
    <location>
        <begin position="88"/>
        <end position="175"/>
    </location>
</feature>
<feature type="compositionally biased region" description="Pro residues" evidence="1">
    <location>
        <begin position="92"/>
        <end position="102"/>
    </location>
</feature>
<dbReference type="AlphaFoldDB" id="A0A8H6YP27"/>
<evidence type="ECO:0000256" key="1">
    <source>
        <dbReference type="SAM" id="MobiDB-lite"/>
    </source>
</evidence>
<organism evidence="2 3">
    <name type="scientific">Mycena venus</name>
    <dbReference type="NCBI Taxonomy" id="2733690"/>
    <lineage>
        <taxon>Eukaryota</taxon>
        <taxon>Fungi</taxon>
        <taxon>Dikarya</taxon>
        <taxon>Basidiomycota</taxon>
        <taxon>Agaricomycotina</taxon>
        <taxon>Agaricomycetes</taxon>
        <taxon>Agaricomycetidae</taxon>
        <taxon>Agaricales</taxon>
        <taxon>Marasmiineae</taxon>
        <taxon>Mycenaceae</taxon>
        <taxon>Mycena</taxon>
    </lineage>
</organism>
<name>A0A8H6YP27_9AGAR</name>
<dbReference type="Proteomes" id="UP000620124">
    <property type="component" value="Unassembled WGS sequence"/>
</dbReference>
<proteinExistence type="predicted"/>
<keyword evidence="3" id="KW-1185">Reference proteome</keyword>
<evidence type="ECO:0000313" key="3">
    <source>
        <dbReference type="Proteomes" id="UP000620124"/>
    </source>
</evidence>
<comment type="caution">
    <text evidence="2">The sequence shown here is derived from an EMBL/GenBank/DDBJ whole genome shotgun (WGS) entry which is preliminary data.</text>
</comment>
<feature type="compositionally biased region" description="Low complexity" evidence="1">
    <location>
        <begin position="106"/>
        <end position="115"/>
    </location>
</feature>
<gene>
    <name evidence="2" type="ORF">MVEN_00336300</name>
</gene>
<reference evidence="2" key="1">
    <citation type="submission" date="2020-05" db="EMBL/GenBank/DDBJ databases">
        <title>Mycena genomes resolve the evolution of fungal bioluminescence.</title>
        <authorList>
            <person name="Tsai I.J."/>
        </authorList>
    </citation>
    <scope>NUCLEOTIDE SEQUENCE</scope>
    <source>
        <strain evidence="2">CCC161011</strain>
    </source>
</reference>
<feature type="region of interest" description="Disordered" evidence="1">
    <location>
        <begin position="191"/>
        <end position="215"/>
    </location>
</feature>
<accession>A0A8H6YP27</accession>
<feature type="compositionally biased region" description="Basic residues" evidence="1">
    <location>
        <begin position="124"/>
        <end position="141"/>
    </location>
</feature>
<evidence type="ECO:0000313" key="2">
    <source>
        <dbReference type="EMBL" id="KAF7364668.1"/>
    </source>
</evidence>